<name>A0A3D8RDS2_9HELO</name>
<feature type="region of interest" description="Disordered" evidence="1">
    <location>
        <begin position="665"/>
        <end position="690"/>
    </location>
</feature>
<evidence type="ECO:0000313" key="2">
    <source>
        <dbReference type="EMBL" id="RDW72172.1"/>
    </source>
</evidence>
<proteinExistence type="predicted"/>
<evidence type="ECO:0000313" key="3">
    <source>
        <dbReference type="Proteomes" id="UP000256328"/>
    </source>
</evidence>
<feature type="compositionally biased region" description="Low complexity" evidence="1">
    <location>
        <begin position="665"/>
        <end position="674"/>
    </location>
</feature>
<evidence type="ECO:0008006" key="4">
    <source>
        <dbReference type="Google" id="ProtNLM"/>
    </source>
</evidence>
<dbReference type="PANTHER" id="PTHR40788">
    <property type="entry name" value="CLR5 DOMAIN-CONTAINING PROTEIN-RELATED"/>
    <property type="match status" value="1"/>
</dbReference>
<reference evidence="2 3" key="1">
    <citation type="journal article" date="2018" name="IMA Fungus">
        <title>IMA Genome-F 9: Draft genome sequence of Annulohypoxylon stygium, Aspergillus mulundensis, Berkeleyomyces basicola (syn. Thielaviopsis basicola), Ceratocystis smalleyi, two Cercospora beticola strains, Coleophoma cylindrospora, Fusarium fracticaudum, Phialophora cf. hyalina, and Morchella septimelata.</title>
        <authorList>
            <person name="Wingfield B.D."/>
            <person name="Bills G.F."/>
            <person name="Dong Y."/>
            <person name="Huang W."/>
            <person name="Nel W.J."/>
            <person name="Swalarsk-Parry B.S."/>
            <person name="Vaghefi N."/>
            <person name="Wilken P.M."/>
            <person name="An Z."/>
            <person name="de Beer Z.W."/>
            <person name="De Vos L."/>
            <person name="Chen L."/>
            <person name="Duong T.A."/>
            <person name="Gao Y."/>
            <person name="Hammerbacher A."/>
            <person name="Kikkert J.R."/>
            <person name="Li Y."/>
            <person name="Li H."/>
            <person name="Li K."/>
            <person name="Li Q."/>
            <person name="Liu X."/>
            <person name="Ma X."/>
            <person name="Naidoo K."/>
            <person name="Pethybridge S.J."/>
            <person name="Sun J."/>
            <person name="Steenkamp E.T."/>
            <person name="van der Nest M.A."/>
            <person name="van Wyk S."/>
            <person name="Wingfield M.J."/>
            <person name="Xiong C."/>
            <person name="Yue Q."/>
            <person name="Zhang X."/>
        </authorList>
    </citation>
    <scope>NUCLEOTIDE SEQUENCE [LARGE SCALE GENOMIC DNA]</scope>
    <source>
        <strain evidence="2 3">BP5796</strain>
    </source>
</reference>
<dbReference type="PANTHER" id="PTHR40788:SF2">
    <property type="entry name" value="CLR5 DOMAIN-CONTAINING PROTEIN"/>
    <property type="match status" value="1"/>
</dbReference>
<accession>A0A3D8RDS2</accession>
<sequence length="820" mass="93962">MSDYTRVSTGSNAEIDDDFRCQRAESLVSLLKSEEFSITPEEVMRCKDVLIQDLFYNYRALNGSLQKFEPLISRRWQKKSKKQRCAVLDEVWPHMTAMHRPEIRAFFKPPTDRTESEYFHLAPRDKMYFRLPFLNKENLAYGNCLMLLLNSRGRHPPQVFADNDIQAAQLSFANLDDILPVLNGFKMILSAQLPQDYGLLIKITDQPEVRKLQQLVPLFEPVHGLMILDNQNAILSFLICMIQNIIHDLTLEQWFLAPILPEPVYEKAGTHRPITVLNRESLYRVPVSINLDGVISTVRAKKSVAEDHLWALREDPSYWKDTIADISEHCVENVLDDKGHKSPHLEMDAFMDAVIAIHCLQTAHQMYMLWDFIHQTLVEIKSLEADQALCTRKKELLLYCENLLGFASTELRKQFNTLFIGSPMMRSLHIRKGAINKKNGEEYTRVVAKDATALQKDELYQLFSELGAGRLIKLCSLSDLIDAIEVHLETTNQKHRVSGLLEKIISDLGIVGHVKRELLLYQPWASSRFEAQQSCQAELGKMMYPALVKVATLERVFSAEDLKLGRLGKPSIARFHYPHDNKSRESIQSRRRSENNLDALWNVIDRQFEEISQQSLIEALGLTSRTLQRTAPWVEPPKQQQLQDVAEPASIDSFSSMSFQSESSSVAKVQTATKTKQKTRGKRQTGPTEVFNNATECTECTDNITKPAEQACQEIKTIKVSPHTYKVLSTLLFMPGKTDRGREISWQAFLLAMAQLGFSSQHLYGSVWQFEPSPTSGYTRNIQFHQPHPGNKIRFEHAKRIGRRLERAFGWRGHMFELGD</sequence>
<evidence type="ECO:0000256" key="1">
    <source>
        <dbReference type="SAM" id="MobiDB-lite"/>
    </source>
</evidence>
<keyword evidence="3" id="KW-1185">Reference proteome</keyword>
<dbReference type="AlphaFoldDB" id="A0A3D8RDS2"/>
<comment type="caution">
    <text evidence="2">The sequence shown here is derived from an EMBL/GenBank/DDBJ whole genome shotgun (WGS) entry which is preliminary data.</text>
</comment>
<gene>
    <name evidence="2" type="ORF">BP5796_08206</name>
</gene>
<dbReference type="EMBL" id="PDLN01000011">
    <property type="protein sequence ID" value="RDW72172.1"/>
    <property type="molecule type" value="Genomic_DNA"/>
</dbReference>
<dbReference type="Proteomes" id="UP000256328">
    <property type="component" value="Unassembled WGS sequence"/>
</dbReference>
<protein>
    <recommendedName>
        <fullName evidence="4">Clr5 domain-containing protein</fullName>
    </recommendedName>
</protein>
<dbReference type="OrthoDB" id="2922289at2759"/>
<organism evidence="2 3">
    <name type="scientific">Coleophoma crateriformis</name>
    <dbReference type="NCBI Taxonomy" id="565419"/>
    <lineage>
        <taxon>Eukaryota</taxon>
        <taxon>Fungi</taxon>
        <taxon>Dikarya</taxon>
        <taxon>Ascomycota</taxon>
        <taxon>Pezizomycotina</taxon>
        <taxon>Leotiomycetes</taxon>
        <taxon>Helotiales</taxon>
        <taxon>Dermateaceae</taxon>
        <taxon>Coleophoma</taxon>
    </lineage>
</organism>